<dbReference type="EMBL" id="UZAM01010514">
    <property type="protein sequence ID" value="VDP12644.1"/>
    <property type="molecule type" value="Genomic_DNA"/>
</dbReference>
<sequence length="100" mass="11107">MSFTHSTYTPSSMIDSRSSFRCEKLTSRQRSGLSMNSTAIFEEGTGRESLSVASSPGRYALNRAEECGLFVCTEYSNWAGAYFVVIRRPVLLCDLRSAIC</sequence>
<organism evidence="3">
    <name type="scientific">Soboliphyme baturini</name>
    <dbReference type="NCBI Taxonomy" id="241478"/>
    <lineage>
        <taxon>Eukaryota</taxon>
        <taxon>Metazoa</taxon>
        <taxon>Ecdysozoa</taxon>
        <taxon>Nematoda</taxon>
        <taxon>Enoplea</taxon>
        <taxon>Dorylaimia</taxon>
        <taxon>Dioctophymatida</taxon>
        <taxon>Dioctophymatoidea</taxon>
        <taxon>Soboliphymatidae</taxon>
        <taxon>Soboliphyme</taxon>
    </lineage>
</organism>
<proteinExistence type="predicted"/>
<evidence type="ECO:0000313" key="1">
    <source>
        <dbReference type="EMBL" id="VDP12644.1"/>
    </source>
</evidence>
<gene>
    <name evidence="1" type="ORF">SBAD_LOCUS7307</name>
</gene>
<reference evidence="3" key="1">
    <citation type="submission" date="2016-06" db="UniProtKB">
        <authorList>
            <consortium name="WormBaseParasite"/>
        </authorList>
    </citation>
    <scope>IDENTIFICATION</scope>
</reference>
<dbReference type="AlphaFoldDB" id="A0A183IUL0"/>
<protein>
    <submittedName>
        <fullName evidence="1 3">Uncharacterized protein</fullName>
    </submittedName>
</protein>
<reference evidence="1 2" key="2">
    <citation type="submission" date="2018-11" db="EMBL/GenBank/DDBJ databases">
        <authorList>
            <consortium name="Pathogen Informatics"/>
        </authorList>
    </citation>
    <scope>NUCLEOTIDE SEQUENCE [LARGE SCALE GENOMIC DNA]</scope>
</reference>
<keyword evidence="2" id="KW-1185">Reference proteome</keyword>
<evidence type="ECO:0000313" key="2">
    <source>
        <dbReference type="Proteomes" id="UP000270296"/>
    </source>
</evidence>
<evidence type="ECO:0000313" key="3">
    <source>
        <dbReference type="WBParaSite" id="SBAD_0000758001-mRNA-1"/>
    </source>
</evidence>
<dbReference type="Proteomes" id="UP000270296">
    <property type="component" value="Unassembled WGS sequence"/>
</dbReference>
<name>A0A183IUL0_9BILA</name>
<dbReference type="WBParaSite" id="SBAD_0000758001-mRNA-1">
    <property type="protein sequence ID" value="SBAD_0000758001-mRNA-1"/>
    <property type="gene ID" value="SBAD_0000758001"/>
</dbReference>
<accession>A0A183IUL0</accession>